<feature type="transmembrane region" description="Helical" evidence="1">
    <location>
        <begin position="68"/>
        <end position="86"/>
    </location>
</feature>
<evidence type="ECO:0000313" key="2">
    <source>
        <dbReference type="EMBL" id="KAL3526092.1"/>
    </source>
</evidence>
<feature type="transmembrane region" description="Helical" evidence="1">
    <location>
        <begin position="12"/>
        <end position="33"/>
    </location>
</feature>
<dbReference type="Pfam" id="PF04114">
    <property type="entry name" value="Gaa1"/>
    <property type="match status" value="1"/>
</dbReference>
<accession>A0ABD3A2Z7</accession>
<sequence length="138" mass="15306">MSNVQSQRSEWAYLKSMTIATAFTGLCLMSVINFATAEIGALLLVPMCLMPVPLRLKVWTFGTSAHVACNLVLTSLGFPPVAFYVLKGALKGIDNIRIGEFWTWMEALSEWNSATFVYISMVHLPCWGLCMLILLHSS</sequence>
<dbReference type="AlphaFoldDB" id="A0ABD3A2Z7"/>
<dbReference type="PANTHER" id="PTHR13304:SF0">
    <property type="entry name" value="GLYCOSYLPHOSPHATIDYLINOSITOL ANCHOR ATTACHMENT 1 PROTEIN"/>
    <property type="match status" value="1"/>
</dbReference>
<dbReference type="InterPro" id="IPR007246">
    <property type="entry name" value="Gaa1"/>
</dbReference>
<keyword evidence="1" id="KW-0472">Membrane</keyword>
<gene>
    <name evidence="2" type="ORF">ACH5RR_014464</name>
</gene>
<organism evidence="2 3">
    <name type="scientific">Cinchona calisaya</name>
    <dbReference type="NCBI Taxonomy" id="153742"/>
    <lineage>
        <taxon>Eukaryota</taxon>
        <taxon>Viridiplantae</taxon>
        <taxon>Streptophyta</taxon>
        <taxon>Embryophyta</taxon>
        <taxon>Tracheophyta</taxon>
        <taxon>Spermatophyta</taxon>
        <taxon>Magnoliopsida</taxon>
        <taxon>eudicotyledons</taxon>
        <taxon>Gunneridae</taxon>
        <taxon>Pentapetalae</taxon>
        <taxon>asterids</taxon>
        <taxon>lamiids</taxon>
        <taxon>Gentianales</taxon>
        <taxon>Rubiaceae</taxon>
        <taxon>Cinchonoideae</taxon>
        <taxon>Cinchoneae</taxon>
        <taxon>Cinchona</taxon>
    </lineage>
</organism>
<keyword evidence="1" id="KW-0812">Transmembrane</keyword>
<evidence type="ECO:0000256" key="1">
    <source>
        <dbReference type="SAM" id="Phobius"/>
    </source>
</evidence>
<name>A0ABD3A2Z7_9GENT</name>
<evidence type="ECO:0000313" key="3">
    <source>
        <dbReference type="Proteomes" id="UP001630127"/>
    </source>
</evidence>
<feature type="transmembrane region" description="Helical" evidence="1">
    <location>
        <begin position="115"/>
        <end position="135"/>
    </location>
</feature>
<protein>
    <submittedName>
        <fullName evidence="2">Uncharacterized protein</fullName>
    </submittedName>
</protein>
<comment type="caution">
    <text evidence="2">The sequence shown here is derived from an EMBL/GenBank/DDBJ whole genome shotgun (WGS) entry which is preliminary data.</text>
</comment>
<proteinExistence type="predicted"/>
<dbReference type="Proteomes" id="UP001630127">
    <property type="component" value="Unassembled WGS sequence"/>
</dbReference>
<reference evidence="2 3" key="1">
    <citation type="submission" date="2024-11" db="EMBL/GenBank/DDBJ databases">
        <title>A near-complete genome assembly of Cinchona calisaya.</title>
        <authorList>
            <person name="Lian D.C."/>
            <person name="Zhao X.W."/>
            <person name="Wei L."/>
        </authorList>
    </citation>
    <scope>NUCLEOTIDE SEQUENCE [LARGE SCALE GENOMIC DNA]</scope>
    <source>
        <tissue evidence="2">Nenye</tissue>
    </source>
</reference>
<dbReference type="EMBL" id="JBJUIK010000006">
    <property type="protein sequence ID" value="KAL3526092.1"/>
    <property type="molecule type" value="Genomic_DNA"/>
</dbReference>
<keyword evidence="1" id="KW-1133">Transmembrane helix</keyword>
<keyword evidence="3" id="KW-1185">Reference proteome</keyword>
<dbReference type="PANTHER" id="PTHR13304">
    <property type="entry name" value="GLYCOSYLPHOSPHATIDYLINOSITOL ANCHOR ATTACHMENT 1 PROTEIN"/>
    <property type="match status" value="1"/>
</dbReference>